<feature type="non-terminal residue" evidence="11">
    <location>
        <position position="66"/>
    </location>
</feature>
<proteinExistence type="inferred from homology"/>
<dbReference type="GO" id="GO:0005783">
    <property type="term" value="C:endoplasmic reticulum"/>
    <property type="evidence" value="ECO:0007669"/>
    <property type="project" value="TreeGrafter"/>
</dbReference>
<evidence type="ECO:0000256" key="8">
    <source>
        <dbReference type="ARBA" id="ARBA00023157"/>
    </source>
</evidence>
<evidence type="ECO:0000256" key="9">
    <source>
        <dbReference type="ARBA" id="ARBA00047669"/>
    </source>
</evidence>
<comment type="caution">
    <text evidence="11">The sequence shown here is derived from an EMBL/GenBank/DDBJ whole genome shotgun (WGS) entry which is preliminary data.</text>
</comment>
<comment type="pathway">
    <text evidence="2">Protein modification; protein glycosylation.</text>
</comment>
<dbReference type="EC" id="3.2.1.113" evidence="4"/>
<reference evidence="11" key="1">
    <citation type="submission" date="2021-02" db="EMBL/GenBank/DDBJ databases">
        <authorList>
            <person name="Nowell W R."/>
        </authorList>
    </citation>
    <scope>NUCLEOTIDE SEQUENCE</scope>
</reference>
<dbReference type="PANTHER" id="PTHR11742:SF55">
    <property type="entry name" value="ENDOPLASMIC RETICULUM MANNOSYL-OLIGOSACCHARIDE 1,2-ALPHA-MANNOSIDASE"/>
    <property type="match status" value="1"/>
</dbReference>
<dbReference type="InterPro" id="IPR001382">
    <property type="entry name" value="Glyco_hydro_47"/>
</dbReference>
<dbReference type="InterPro" id="IPR036026">
    <property type="entry name" value="Seven-hairpin_glycosidases"/>
</dbReference>
<keyword evidence="6" id="KW-0378">Hydrolase</keyword>
<dbReference type="GO" id="GO:0016020">
    <property type="term" value="C:membrane"/>
    <property type="evidence" value="ECO:0007669"/>
    <property type="project" value="InterPro"/>
</dbReference>
<dbReference type="PANTHER" id="PTHR11742">
    <property type="entry name" value="MANNOSYL-OLIGOSACCHARIDE ALPHA-1,2-MANNOSIDASE-RELATED"/>
    <property type="match status" value="1"/>
</dbReference>
<name>A0A8S2YY66_9BILA</name>
<dbReference type="Proteomes" id="UP000681720">
    <property type="component" value="Unassembled WGS sequence"/>
</dbReference>
<comment type="catalytic activity">
    <reaction evidence="10">
        <text>N(4)-(alpha-D-Man-(1-&gt;2)-alpha-D-Man-(1-&gt;2)-alpha-D-Man-(1-&gt;3)-[alpha-D-Man-(1-&gt;2)-alpha-D-Man-(1-&gt;3)-[alpha-D-Man-(1-&gt;2)-alpha-D-Man-(1-&gt;6)]-alpha-D-Man-(1-&gt;6)]-beta-D-Man-(1-&gt;4)-beta-D-GlcNAc-(1-&gt;4)-beta-D-GlcNAc)-L-asparaginyl-[protein] (N-glucan mannose isomer 9A1,2,3B1,2,3) + 4 H2O = N(4)-(alpha-D-Man-(1-&gt;3)-[alpha-D-Man-(1-&gt;3)-[alpha-D-Man-(1-&gt;6)]-alpha-D-Man-(1-&gt;6)]-beta-D-Man-(1-&gt;4)-beta-D-GlcNAc-(1-&gt;4)-beta-D-GlcNAc)-L-asparaginyl-[protein] (N-glucan mannose isomer 5A1,2) + 4 beta-D-mannose</text>
        <dbReference type="Rhea" id="RHEA:56008"/>
        <dbReference type="Rhea" id="RHEA-COMP:14356"/>
        <dbReference type="Rhea" id="RHEA-COMP:14367"/>
        <dbReference type="ChEBI" id="CHEBI:15377"/>
        <dbReference type="ChEBI" id="CHEBI:28563"/>
        <dbReference type="ChEBI" id="CHEBI:59087"/>
        <dbReference type="ChEBI" id="CHEBI:139493"/>
        <dbReference type="EC" id="3.2.1.113"/>
    </reaction>
</comment>
<comment type="similarity">
    <text evidence="3">Belongs to the glycosyl hydrolase 47 family.</text>
</comment>
<evidence type="ECO:0000313" key="12">
    <source>
        <dbReference type="Proteomes" id="UP000681720"/>
    </source>
</evidence>
<organism evidence="11 12">
    <name type="scientific">Rotaria magnacalcarata</name>
    <dbReference type="NCBI Taxonomy" id="392030"/>
    <lineage>
        <taxon>Eukaryota</taxon>
        <taxon>Metazoa</taxon>
        <taxon>Spiralia</taxon>
        <taxon>Gnathifera</taxon>
        <taxon>Rotifera</taxon>
        <taxon>Eurotatoria</taxon>
        <taxon>Bdelloidea</taxon>
        <taxon>Philodinida</taxon>
        <taxon>Philodinidae</taxon>
        <taxon>Rotaria</taxon>
    </lineage>
</organism>
<evidence type="ECO:0000256" key="4">
    <source>
        <dbReference type="ARBA" id="ARBA00012238"/>
    </source>
</evidence>
<dbReference type="InterPro" id="IPR050749">
    <property type="entry name" value="Glycosyl_Hydrolase_47"/>
</dbReference>
<dbReference type="Gene3D" id="1.50.10.10">
    <property type="match status" value="1"/>
</dbReference>
<dbReference type="GO" id="GO:0005975">
    <property type="term" value="P:carbohydrate metabolic process"/>
    <property type="evidence" value="ECO:0007669"/>
    <property type="project" value="InterPro"/>
</dbReference>
<protein>
    <recommendedName>
        <fullName evidence="4">mannosyl-oligosaccharide 1,2-alpha-mannosidase</fullName>
        <ecNumber evidence="4">3.2.1.113</ecNumber>
    </recommendedName>
</protein>
<dbReference type="AlphaFoldDB" id="A0A8S2YY66"/>
<evidence type="ECO:0000256" key="3">
    <source>
        <dbReference type="ARBA" id="ARBA00007658"/>
    </source>
</evidence>
<dbReference type="EMBL" id="CAJOBJ010100854">
    <property type="protein sequence ID" value="CAF4586966.1"/>
    <property type="molecule type" value="Genomic_DNA"/>
</dbReference>
<keyword evidence="7" id="KW-0106">Calcium</keyword>
<evidence type="ECO:0000256" key="6">
    <source>
        <dbReference type="ARBA" id="ARBA00022801"/>
    </source>
</evidence>
<evidence type="ECO:0000256" key="7">
    <source>
        <dbReference type="ARBA" id="ARBA00022837"/>
    </source>
</evidence>
<dbReference type="GO" id="GO:0004571">
    <property type="term" value="F:mannosyl-oligosaccharide 1,2-alpha-mannosidase activity"/>
    <property type="evidence" value="ECO:0007669"/>
    <property type="project" value="UniProtKB-EC"/>
</dbReference>
<evidence type="ECO:0000313" key="11">
    <source>
        <dbReference type="EMBL" id="CAF4586966.1"/>
    </source>
</evidence>
<comment type="catalytic activity">
    <reaction evidence="9">
        <text>N(4)-(alpha-D-Man-(1-&gt;2)-alpha-D-Man-(1-&gt;2)-alpha-D-Man-(1-&gt;3)-[alpha-D-Man-(1-&gt;3)-[alpha-D-Man-(1-&gt;2)-alpha-D-Man-(1-&gt;6)]-alpha-D-Man-(1-&gt;6)]-beta-D-Man-(1-&gt;4)-beta-D-GlcNAc-(1-&gt;4)-beta-D-GlcNAc)-L-asparaginyl-[protein] (N-glucan mannose isomer 8A1,2,3B1,3) + 3 H2O = N(4)-(alpha-D-Man-(1-&gt;3)-[alpha-D-Man-(1-&gt;3)-[alpha-D-Man-(1-&gt;6)]-alpha-D-Man-(1-&gt;6)]-beta-D-Man-(1-&gt;4)-beta-D-GlcNAc-(1-&gt;4)-beta-D-GlcNAc)-L-asparaginyl-[protein] (N-glucan mannose isomer 5A1,2) + 3 beta-D-mannose</text>
        <dbReference type="Rhea" id="RHEA:56028"/>
        <dbReference type="Rhea" id="RHEA-COMP:14358"/>
        <dbReference type="Rhea" id="RHEA-COMP:14367"/>
        <dbReference type="ChEBI" id="CHEBI:15377"/>
        <dbReference type="ChEBI" id="CHEBI:28563"/>
        <dbReference type="ChEBI" id="CHEBI:59087"/>
        <dbReference type="ChEBI" id="CHEBI:60628"/>
        <dbReference type="EC" id="3.2.1.113"/>
    </reaction>
</comment>
<evidence type="ECO:0000256" key="10">
    <source>
        <dbReference type="ARBA" id="ARBA00048605"/>
    </source>
</evidence>
<gene>
    <name evidence="11" type="ORF">GIL414_LOCUS38326</name>
</gene>
<dbReference type="InterPro" id="IPR012341">
    <property type="entry name" value="6hp_glycosidase-like_sf"/>
</dbReference>
<accession>A0A8S2YY66</accession>
<feature type="non-terminal residue" evidence="11">
    <location>
        <position position="1"/>
    </location>
</feature>
<keyword evidence="8" id="KW-1015">Disulfide bond</keyword>
<dbReference type="SUPFAM" id="SSF48225">
    <property type="entry name" value="Seven-hairpin glycosidases"/>
    <property type="match status" value="1"/>
</dbReference>
<evidence type="ECO:0000256" key="1">
    <source>
        <dbReference type="ARBA" id="ARBA00001913"/>
    </source>
</evidence>
<dbReference type="GO" id="GO:0005509">
    <property type="term" value="F:calcium ion binding"/>
    <property type="evidence" value="ECO:0007669"/>
    <property type="project" value="InterPro"/>
</dbReference>
<sequence>ANDAHNLLRPELIESLYYMYFLTNDKMYQDWGWNIFQSFEKYTRQTDGYSSINDVRNKDNVRPRDK</sequence>
<dbReference type="Pfam" id="PF01532">
    <property type="entry name" value="Glyco_hydro_47"/>
    <property type="match status" value="1"/>
</dbReference>
<comment type="cofactor">
    <cofactor evidence="1">
        <name>Ca(2+)</name>
        <dbReference type="ChEBI" id="CHEBI:29108"/>
    </cofactor>
</comment>
<keyword evidence="5" id="KW-0479">Metal-binding</keyword>
<evidence type="ECO:0000256" key="2">
    <source>
        <dbReference type="ARBA" id="ARBA00004922"/>
    </source>
</evidence>
<evidence type="ECO:0000256" key="5">
    <source>
        <dbReference type="ARBA" id="ARBA00022723"/>
    </source>
</evidence>